<evidence type="ECO:0000313" key="2">
    <source>
        <dbReference type="Proteomes" id="UP000467322"/>
    </source>
</evidence>
<dbReference type="EMBL" id="WTUX01000011">
    <property type="protein sequence ID" value="MZR12801.1"/>
    <property type="molecule type" value="Genomic_DNA"/>
</dbReference>
<accession>A0A845M8X7</accession>
<dbReference type="PANTHER" id="PTHR30458">
    <property type="entry name" value="PHENYLACETIC ACID DEGRADATION PROTEIN PAA"/>
    <property type="match status" value="1"/>
</dbReference>
<dbReference type="Proteomes" id="UP000467322">
    <property type="component" value="Unassembled WGS sequence"/>
</dbReference>
<dbReference type="SUPFAM" id="SSF47240">
    <property type="entry name" value="Ferritin-like"/>
    <property type="match status" value="1"/>
</dbReference>
<name>A0A845M8X7_9RHOB</name>
<dbReference type="Gene3D" id="1.20.1260.10">
    <property type="match status" value="1"/>
</dbReference>
<proteinExistence type="predicted"/>
<gene>
    <name evidence="1" type="ORF">GQE99_07180</name>
</gene>
<dbReference type="GO" id="GO:0005829">
    <property type="term" value="C:cytosol"/>
    <property type="evidence" value="ECO:0007669"/>
    <property type="project" value="TreeGrafter"/>
</dbReference>
<sequence>MTSDFAEMTLSDYLEQGGRLTSPANVPPRYRAELLKLMATFVDSNLAGAAGFADAINLAPGIKARGAAARIVAEKLDNADRVLTLMGEFGADTDRYVRQHPWDTRLDRNADIGATRIEQDMRLAVFNYPFTGWADSVVMNLLMGNAVCVQLEELKDVSYQPLSEAFRDILATERHHAQLAEEGVAVLADEGADLQASVDYWMPRVAVSFGIGDAGRLEQLKSMGLRRTDNAALKAEWEARVAPILKNFGLKPA</sequence>
<keyword evidence="2" id="KW-1185">Reference proteome</keyword>
<dbReference type="GO" id="GO:0010124">
    <property type="term" value="P:phenylacetate catabolic process"/>
    <property type="evidence" value="ECO:0007669"/>
    <property type="project" value="InterPro"/>
</dbReference>
<comment type="caution">
    <text evidence="1">The sequence shown here is derived from an EMBL/GenBank/DDBJ whole genome shotgun (WGS) entry which is preliminary data.</text>
</comment>
<dbReference type="InterPro" id="IPR009078">
    <property type="entry name" value="Ferritin-like_SF"/>
</dbReference>
<dbReference type="InterPro" id="IPR007814">
    <property type="entry name" value="PaaA_PaaC"/>
</dbReference>
<dbReference type="RefSeq" id="WP_161350927.1">
    <property type="nucleotide sequence ID" value="NZ_WTUX01000011.1"/>
</dbReference>
<dbReference type="InterPro" id="IPR052703">
    <property type="entry name" value="Aromatic_CoA_ox/epox"/>
</dbReference>
<reference evidence="1 2" key="1">
    <citation type="submission" date="2019-12" db="EMBL/GenBank/DDBJ databases">
        <title>Maritimibacter sp. nov. sp. isolated from sea sand.</title>
        <authorList>
            <person name="Kim J."/>
            <person name="Jeong S.E."/>
            <person name="Jung H.S."/>
            <person name="Jeon C.O."/>
        </authorList>
    </citation>
    <scope>NUCLEOTIDE SEQUENCE [LARGE SCALE GENOMIC DNA]</scope>
    <source>
        <strain evidence="1 2">DP07</strain>
    </source>
</reference>
<protein>
    <submittedName>
        <fullName evidence="1">Phenylacetic acid catabolic</fullName>
    </submittedName>
</protein>
<dbReference type="Pfam" id="PF05138">
    <property type="entry name" value="PaaA_PaaC"/>
    <property type="match status" value="1"/>
</dbReference>
<dbReference type="InterPro" id="IPR012347">
    <property type="entry name" value="Ferritin-like"/>
</dbReference>
<evidence type="ECO:0000313" key="1">
    <source>
        <dbReference type="EMBL" id="MZR12801.1"/>
    </source>
</evidence>
<dbReference type="AlphaFoldDB" id="A0A845M8X7"/>
<dbReference type="PANTHER" id="PTHR30458:SF0">
    <property type="entry name" value="1,2-PHENYLACETYL-COA EPOXIDASE, SUBUNIT C"/>
    <property type="match status" value="1"/>
</dbReference>
<organism evidence="1 2">
    <name type="scientific">Maritimibacter harenae</name>
    <dbReference type="NCBI Taxonomy" id="2606218"/>
    <lineage>
        <taxon>Bacteria</taxon>
        <taxon>Pseudomonadati</taxon>
        <taxon>Pseudomonadota</taxon>
        <taxon>Alphaproteobacteria</taxon>
        <taxon>Rhodobacterales</taxon>
        <taxon>Roseobacteraceae</taxon>
        <taxon>Maritimibacter</taxon>
    </lineage>
</organism>